<gene>
    <name evidence="5" type="ORF">J2782_002013</name>
</gene>
<protein>
    <recommendedName>
        <fullName evidence="4">Strictosidine synthase conserved region domain-containing protein</fullName>
    </recommendedName>
</protein>
<reference evidence="5 6" key="1">
    <citation type="submission" date="2023-07" db="EMBL/GenBank/DDBJ databases">
        <title>Sorghum-associated microbial communities from plants grown in Nebraska, USA.</title>
        <authorList>
            <person name="Schachtman D."/>
        </authorList>
    </citation>
    <scope>NUCLEOTIDE SEQUENCE [LARGE SCALE GENOMIC DNA]</scope>
    <source>
        <strain evidence="5 6">DS1730</strain>
    </source>
</reference>
<organism evidence="5 6">
    <name type="scientific">Brucella pseudogrignonensis</name>
    <dbReference type="NCBI Taxonomy" id="419475"/>
    <lineage>
        <taxon>Bacteria</taxon>
        <taxon>Pseudomonadati</taxon>
        <taxon>Pseudomonadota</taxon>
        <taxon>Alphaproteobacteria</taxon>
        <taxon>Hyphomicrobiales</taxon>
        <taxon>Brucellaceae</taxon>
        <taxon>Brucella/Ochrobactrum group</taxon>
        <taxon>Brucella</taxon>
    </lineage>
</organism>
<dbReference type="InterPro" id="IPR018119">
    <property type="entry name" value="Strictosidine_synth_cons-reg"/>
</dbReference>
<proteinExistence type="inferred from homology"/>
<feature type="domain" description="Strictosidine synthase conserved region" evidence="4">
    <location>
        <begin position="125"/>
        <end position="203"/>
    </location>
</feature>
<comment type="caution">
    <text evidence="5">The sequence shown here is derived from an EMBL/GenBank/DDBJ whole genome shotgun (WGS) entry which is preliminary data.</text>
</comment>
<dbReference type="Proteomes" id="UP001184614">
    <property type="component" value="Unassembled WGS sequence"/>
</dbReference>
<dbReference type="InterPro" id="IPR011042">
    <property type="entry name" value="6-blade_b-propeller_TolB-like"/>
</dbReference>
<dbReference type="SUPFAM" id="SSF63829">
    <property type="entry name" value="Calcium-dependent phosphotriesterase"/>
    <property type="match status" value="1"/>
</dbReference>
<keyword evidence="2" id="KW-0597">Phosphoprotein</keyword>
<dbReference type="Gene3D" id="2.120.10.30">
    <property type="entry name" value="TolB, C-terminal domain"/>
    <property type="match status" value="1"/>
</dbReference>
<evidence type="ECO:0000313" key="5">
    <source>
        <dbReference type="EMBL" id="MDR6432278.1"/>
    </source>
</evidence>
<dbReference type="RefSeq" id="WP_310011910.1">
    <property type="nucleotide sequence ID" value="NZ_JAVDQT010000002.1"/>
</dbReference>
<evidence type="ECO:0000256" key="2">
    <source>
        <dbReference type="ARBA" id="ARBA00022553"/>
    </source>
</evidence>
<keyword evidence="6" id="KW-1185">Reference proteome</keyword>
<keyword evidence="3" id="KW-0325">Glycoprotein</keyword>
<evidence type="ECO:0000256" key="3">
    <source>
        <dbReference type="ARBA" id="ARBA00023180"/>
    </source>
</evidence>
<comment type="similarity">
    <text evidence="1">Belongs to the strictosidine synthase family.</text>
</comment>
<name>A0ABU1M8B9_9HYPH</name>
<dbReference type="PANTHER" id="PTHR10426:SF88">
    <property type="entry name" value="ADIPOCYTE PLASMA MEMBRANE-ASSOCIATED PROTEIN HEMOMUCIN-RELATED"/>
    <property type="match status" value="1"/>
</dbReference>
<evidence type="ECO:0000313" key="6">
    <source>
        <dbReference type="Proteomes" id="UP001184614"/>
    </source>
</evidence>
<dbReference type="EMBL" id="JAVDQT010000002">
    <property type="protein sequence ID" value="MDR6432278.1"/>
    <property type="molecule type" value="Genomic_DNA"/>
</dbReference>
<dbReference type="Pfam" id="PF03088">
    <property type="entry name" value="Str_synth"/>
    <property type="match status" value="1"/>
</dbReference>
<sequence length="357" mass="38110">MSFIDHLLDPFRGKAITIPPYDGAYKPNTALDDAPVLLSHKAPDNLVLWSRAPVFSSGASVFRITDATAEEIASYDADISALAVLSDDTLIVALDSGKLLIQGGIHDGKIFDRLGSNVLLCSTAVSVIDATTIVLTVGSATYAPSDWVVALMNKQATGSVWRLDIVSGNATLLAEGLAWPSGVQVNRDGSILVSEAFAHRIIRIDAGAGVTPVLTRIPGYPGRLSPARNGGFWLSVFAPRNRLIEFVLQEKAFRRDMLATIEREYWIAPALSSGSDFLAPLQCGSVRTMGVHKPWAPSRSYGLAVRLDSQCLPEESFHSRSDGNRHGLTSILDTGSSVLATVKGADLIVELGKGDGQ</sequence>
<accession>A0ABU1M8B9</accession>
<dbReference type="PANTHER" id="PTHR10426">
    <property type="entry name" value="STRICTOSIDINE SYNTHASE-RELATED"/>
    <property type="match status" value="1"/>
</dbReference>
<evidence type="ECO:0000256" key="1">
    <source>
        <dbReference type="ARBA" id="ARBA00009191"/>
    </source>
</evidence>
<evidence type="ECO:0000259" key="4">
    <source>
        <dbReference type="Pfam" id="PF03088"/>
    </source>
</evidence>